<dbReference type="PANTHER" id="PTHR30474:SF1">
    <property type="entry name" value="PEPTIDOGLYCAN GLYCOSYLTRANSFERASE MRDB"/>
    <property type="match status" value="1"/>
</dbReference>
<evidence type="ECO:0000256" key="3">
    <source>
        <dbReference type="ARBA" id="ARBA00022960"/>
    </source>
</evidence>
<evidence type="ECO:0000256" key="6">
    <source>
        <dbReference type="SAM" id="Phobius"/>
    </source>
</evidence>
<comment type="subcellular location">
    <subcellularLocation>
        <location evidence="1">Membrane</location>
        <topology evidence="1">Multi-pass membrane protein</topology>
    </subcellularLocation>
</comment>
<evidence type="ECO:0000256" key="1">
    <source>
        <dbReference type="ARBA" id="ARBA00004141"/>
    </source>
</evidence>
<feature type="transmembrane region" description="Helical" evidence="6">
    <location>
        <begin position="181"/>
        <end position="199"/>
    </location>
</feature>
<dbReference type="InterPro" id="IPR001182">
    <property type="entry name" value="FtsW/RodA"/>
</dbReference>
<dbReference type="Proteomes" id="UP001501047">
    <property type="component" value="Unassembled WGS sequence"/>
</dbReference>
<gene>
    <name evidence="7" type="ORF">GCM10008908_30350</name>
</gene>
<feature type="transmembrane region" description="Helical" evidence="6">
    <location>
        <begin position="255"/>
        <end position="272"/>
    </location>
</feature>
<proteinExistence type="predicted"/>
<keyword evidence="3" id="KW-0133">Cell shape</keyword>
<keyword evidence="4 6" id="KW-1133">Transmembrane helix</keyword>
<evidence type="ECO:0000256" key="4">
    <source>
        <dbReference type="ARBA" id="ARBA00022989"/>
    </source>
</evidence>
<evidence type="ECO:0000313" key="8">
    <source>
        <dbReference type="Proteomes" id="UP001501047"/>
    </source>
</evidence>
<feature type="transmembrane region" description="Helical" evidence="6">
    <location>
        <begin position="330"/>
        <end position="359"/>
    </location>
</feature>
<feature type="transmembrane region" description="Helical" evidence="6">
    <location>
        <begin position="405"/>
        <end position="426"/>
    </location>
</feature>
<feature type="transmembrane region" description="Helical" evidence="6">
    <location>
        <begin position="147"/>
        <end position="169"/>
    </location>
</feature>
<dbReference type="EMBL" id="BAAACI010000007">
    <property type="protein sequence ID" value="GAA0776632.1"/>
    <property type="molecule type" value="Genomic_DNA"/>
</dbReference>
<protein>
    <submittedName>
        <fullName evidence="7">FtsW/RodA/SpoVE family cell cycle protein</fullName>
    </submittedName>
</protein>
<accession>A0ABN1KVL3</accession>
<evidence type="ECO:0000256" key="5">
    <source>
        <dbReference type="ARBA" id="ARBA00023136"/>
    </source>
</evidence>
<feature type="transmembrane region" description="Helical" evidence="6">
    <location>
        <begin position="82"/>
        <end position="102"/>
    </location>
</feature>
<organism evidence="7 8">
    <name type="scientific">Clostridium subterminale</name>
    <dbReference type="NCBI Taxonomy" id="1550"/>
    <lineage>
        <taxon>Bacteria</taxon>
        <taxon>Bacillati</taxon>
        <taxon>Bacillota</taxon>
        <taxon>Clostridia</taxon>
        <taxon>Eubacteriales</taxon>
        <taxon>Clostridiaceae</taxon>
        <taxon>Clostridium</taxon>
    </lineage>
</organism>
<reference evidence="7 8" key="1">
    <citation type="journal article" date="2019" name="Int. J. Syst. Evol. Microbiol.">
        <title>The Global Catalogue of Microorganisms (GCM) 10K type strain sequencing project: providing services to taxonomists for standard genome sequencing and annotation.</title>
        <authorList>
            <consortium name="The Broad Institute Genomics Platform"/>
            <consortium name="The Broad Institute Genome Sequencing Center for Infectious Disease"/>
            <person name="Wu L."/>
            <person name="Ma J."/>
        </authorList>
    </citation>
    <scope>NUCLEOTIDE SEQUENCE [LARGE SCALE GENOMIC DNA]</scope>
    <source>
        <strain evidence="7 8">JCM 1417</strain>
    </source>
</reference>
<keyword evidence="8" id="KW-1185">Reference proteome</keyword>
<feature type="transmembrane region" description="Helical" evidence="6">
    <location>
        <begin position="234"/>
        <end position="250"/>
    </location>
</feature>
<dbReference type="InterPro" id="IPR047928">
    <property type="entry name" value="Perm_prefix_1"/>
</dbReference>
<dbReference type="RefSeq" id="WP_343827332.1">
    <property type="nucleotide sequence ID" value="NZ_BAAACI010000007.1"/>
</dbReference>
<comment type="caution">
    <text evidence="7">The sequence shown here is derived from an EMBL/GenBank/DDBJ whole genome shotgun (WGS) entry which is preliminary data.</text>
</comment>
<name>A0ABN1KVL3_CLOSU</name>
<dbReference type="NCBIfam" id="NF038403">
    <property type="entry name" value="perm_prefix_1"/>
    <property type="match status" value="1"/>
</dbReference>
<dbReference type="Pfam" id="PF01098">
    <property type="entry name" value="FTSW_RODA_SPOVE"/>
    <property type="match status" value="1"/>
</dbReference>
<sequence>MSTVNHPKIEKYIEEVCELIKNRRVHENIKDELIDHIEEIIEDYKDVGLTEEEAIDKALMQMGSSEAIGRDLNKVHKAAPDWMLLGITGLFILVGIFTLGFIQKNNASSHMVDFNFLGKTIIYALGGIILAAFLLKIDYRKLKKYSKYLYGGVIILLLYQIVSGHHLVWTIGQMFGPIRSYAKDIIVFPFFLIIALAGIFDRWNWNDTKSILKGTIIAFVPTIVFIIGKDLESIIIYTIAAVTLMIISGLKLKHIIISFGVIGPIALFYMFSEPRAIEGLHLFFNPSLDPIAGIGGHYNLLVVLRESAGLFGQGADFTRGMLPKVDTYFIFTYIVYSFGWIAGIILISLILAFIIRIGLIGKSTKESYGKLLVSGLCALFVVQFLLSISVSLILSPSVLVNMPFIGYGASQFLINITAISIVSNVYKWRNTPYNAKIQ</sequence>
<dbReference type="PANTHER" id="PTHR30474">
    <property type="entry name" value="CELL CYCLE PROTEIN"/>
    <property type="match status" value="1"/>
</dbReference>
<keyword evidence="2 6" id="KW-0812">Transmembrane</keyword>
<evidence type="ECO:0000256" key="2">
    <source>
        <dbReference type="ARBA" id="ARBA00022692"/>
    </source>
</evidence>
<feature type="transmembrane region" description="Helical" evidence="6">
    <location>
        <begin position="211"/>
        <end position="228"/>
    </location>
</feature>
<feature type="transmembrane region" description="Helical" evidence="6">
    <location>
        <begin position="371"/>
        <end position="393"/>
    </location>
</feature>
<keyword evidence="5 6" id="KW-0472">Membrane</keyword>
<feature type="transmembrane region" description="Helical" evidence="6">
    <location>
        <begin position="114"/>
        <end position="135"/>
    </location>
</feature>
<evidence type="ECO:0000313" key="7">
    <source>
        <dbReference type="EMBL" id="GAA0776632.1"/>
    </source>
</evidence>